<name>A0A9Q3HBN4_9BASI</name>
<evidence type="ECO:0000313" key="2">
    <source>
        <dbReference type="Proteomes" id="UP000765509"/>
    </source>
</evidence>
<sequence>MAIEPIGPIFGHGPPWTIIAAMASGNHQRPPGQLRKHSPQLKGNSSQCSRLQEWCIYGIIYHYAPFLVRNSMVTFSGPFYTFPTQGLNIKCPFQRRTFQLISLAIHGGNQKIIQGPQPPDSVGVGLATSFRIIPREFSEVIQSFNQLSRHQVFQYSLENSIGPYRRQFNQPVCIWPNWAN</sequence>
<gene>
    <name evidence="1" type="ORF">O181_039118</name>
</gene>
<organism evidence="1 2">
    <name type="scientific">Austropuccinia psidii MF-1</name>
    <dbReference type="NCBI Taxonomy" id="1389203"/>
    <lineage>
        <taxon>Eukaryota</taxon>
        <taxon>Fungi</taxon>
        <taxon>Dikarya</taxon>
        <taxon>Basidiomycota</taxon>
        <taxon>Pucciniomycotina</taxon>
        <taxon>Pucciniomycetes</taxon>
        <taxon>Pucciniales</taxon>
        <taxon>Sphaerophragmiaceae</taxon>
        <taxon>Austropuccinia</taxon>
    </lineage>
</organism>
<dbReference type="AlphaFoldDB" id="A0A9Q3HBN4"/>
<comment type="caution">
    <text evidence="1">The sequence shown here is derived from an EMBL/GenBank/DDBJ whole genome shotgun (WGS) entry which is preliminary data.</text>
</comment>
<dbReference type="Proteomes" id="UP000765509">
    <property type="component" value="Unassembled WGS sequence"/>
</dbReference>
<accession>A0A9Q3HBN4</accession>
<proteinExistence type="predicted"/>
<evidence type="ECO:0000313" key="1">
    <source>
        <dbReference type="EMBL" id="MBW0499403.1"/>
    </source>
</evidence>
<keyword evidence="2" id="KW-1185">Reference proteome</keyword>
<protein>
    <submittedName>
        <fullName evidence="1">Uncharacterized protein</fullName>
    </submittedName>
</protein>
<reference evidence="1" key="1">
    <citation type="submission" date="2021-03" db="EMBL/GenBank/DDBJ databases">
        <title>Draft genome sequence of rust myrtle Austropuccinia psidii MF-1, a brazilian biotype.</title>
        <authorList>
            <person name="Quecine M.C."/>
            <person name="Pachon D.M.R."/>
            <person name="Bonatelli M.L."/>
            <person name="Correr F.H."/>
            <person name="Franceschini L.M."/>
            <person name="Leite T.F."/>
            <person name="Margarido G.R.A."/>
            <person name="Almeida C.A."/>
            <person name="Ferrarezi J.A."/>
            <person name="Labate C.A."/>
        </authorList>
    </citation>
    <scope>NUCLEOTIDE SEQUENCE</scope>
    <source>
        <strain evidence="1">MF-1</strain>
    </source>
</reference>
<dbReference type="EMBL" id="AVOT02015253">
    <property type="protein sequence ID" value="MBW0499403.1"/>
    <property type="molecule type" value="Genomic_DNA"/>
</dbReference>